<dbReference type="InterPro" id="IPR051093">
    <property type="entry name" value="Neuroligin/BSAL"/>
</dbReference>
<feature type="domain" description="Carboxylesterase type B" evidence="3">
    <location>
        <begin position="38"/>
        <end position="94"/>
    </location>
</feature>
<comment type="similarity">
    <text evidence="1">Belongs to the type-B carboxylesterase/lipase family.</text>
</comment>
<dbReference type="InterPro" id="IPR002018">
    <property type="entry name" value="CarbesteraseB"/>
</dbReference>
<keyword evidence="5" id="KW-1185">Reference proteome</keyword>
<proteinExistence type="inferred from homology"/>
<dbReference type="AlphaFoldDB" id="A0AAV8ZBY9"/>
<sequence length="127" mass="13745">MERYRDHQGESIEGEKHATVIGFLKTQASGVGTADTAEPSGGNLGIKDIAAALRWIKVNIAAFGGDPSRVTLVGHDTGAALVNLLFISPSSKVSHYNNITNDPTKVWVRREVAMRDVRAQRVHLVDP</sequence>
<evidence type="ECO:0000313" key="5">
    <source>
        <dbReference type="Proteomes" id="UP001162162"/>
    </source>
</evidence>
<dbReference type="SUPFAM" id="SSF53474">
    <property type="entry name" value="alpha/beta-Hydrolases"/>
    <property type="match status" value="1"/>
</dbReference>
<evidence type="ECO:0000256" key="1">
    <source>
        <dbReference type="ARBA" id="ARBA00005964"/>
    </source>
</evidence>
<dbReference type="InterPro" id="IPR029058">
    <property type="entry name" value="AB_hydrolase_fold"/>
</dbReference>
<comment type="caution">
    <text evidence="4">The sequence shown here is derived from an EMBL/GenBank/DDBJ whole genome shotgun (WGS) entry which is preliminary data.</text>
</comment>
<organism evidence="4 5">
    <name type="scientific">Aromia moschata</name>
    <dbReference type="NCBI Taxonomy" id="1265417"/>
    <lineage>
        <taxon>Eukaryota</taxon>
        <taxon>Metazoa</taxon>
        <taxon>Ecdysozoa</taxon>
        <taxon>Arthropoda</taxon>
        <taxon>Hexapoda</taxon>
        <taxon>Insecta</taxon>
        <taxon>Pterygota</taxon>
        <taxon>Neoptera</taxon>
        <taxon>Endopterygota</taxon>
        <taxon>Coleoptera</taxon>
        <taxon>Polyphaga</taxon>
        <taxon>Cucujiformia</taxon>
        <taxon>Chrysomeloidea</taxon>
        <taxon>Cerambycidae</taxon>
        <taxon>Cerambycinae</taxon>
        <taxon>Callichromatini</taxon>
        <taxon>Aromia</taxon>
    </lineage>
</organism>
<gene>
    <name evidence="4" type="ORF">NQ318_008754</name>
</gene>
<dbReference type="EMBL" id="JAPWTK010000006">
    <property type="protein sequence ID" value="KAJ8961078.1"/>
    <property type="molecule type" value="Genomic_DNA"/>
</dbReference>
<dbReference type="Pfam" id="PF00135">
    <property type="entry name" value="COesterase"/>
    <property type="match status" value="1"/>
</dbReference>
<dbReference type="Proteomes" id="UP001162162">
    <property type="component" value="Unassembled WGS sequence"/>
</dbReference>
<evidence type="ECO:0000256" key="2">
    <source>
        <dbReference type="ARBA" id="ARBA00023180"/>
    </source>
</evidence>
<evidence type="ECO:0000259" key="3">
    <source>
        <dbReference type="Pfam" id="PF00135"/>
    </source>
</evidence>
<dbReference type="PANTHER" id="PTHR43903">
    <property type="entry name" value="NEUROLIGIN"/>
    <property type="match status" value="1"/>
</dbReference>
<dbReference type="Gene3D" id="3.40.50.1820">
    <property type="entry name" value="alpha/beta hydrolase"/>
    <property type="match status" value="1"/>
</dbReference>
<accession>A0AAV8ZBY9</accession>
<keyword evidence="2" id="KW-0325">Glycoprotein</keyword>
<name>A0AAV8ZBY9_9CUCU</name>
<evidence type="ECO:0000313" key="4">
    <source>
        <dbReference type="EMBL" id="KAJ8961078.1"/>
    </source>
</evidence>
<reference evidence="4" key="1">
    <citation type="journal article" date="2023" name="Insect Mol. Biol.">
        <title>Genome sequencing provides insights into the evolution of gene families encoding plant cell wall-degrading enzymes in longhorned beetles.</title>
        <authorList>
            <person name="Shin N.R."/>
            <person name="Okamura Y."/>
            <person name="Kirsch R."/>
            <person name="Pauchet Y."/>
        </authorList>
    </citation>
    <scope>NUCLEOTIDE SEQUENCE</scope>
    <source>
        <strain evidence="4">AMC_N1</strain>
    </source>
</reference>
<protein>
    <recommendedName>
        <fullName evidence="3">Carboxylesterase type B domain-containing protein</fullName>
    </recommendedName>
</protein>